<proteinExistence type="predicted"/>
<dbReference type="AlphaFoldDB" id="F4FZ42"/>
<dbReference type="KEGG" id="mcn:Mcup_1509"/>
<keyword evidence="2" id="KW-1185">Reference proteome</keyword>
<dbReference type="HOGENOM" id="CLU_1324071_0_0_2"/>
<dbReference type="EMBL" id="CP002656">
    <property type="protein sequence ID" value="AEB95612.1"/>
    <property type="molecule type" value="Genomic_DNA"/>
</dbReference>
<dbReference type="eggNOG" id="arCOG05910">
    <property type="taxonomic scope" value="Archaea"/>
</dbReference>
<reference evidence="1 2" key="1">
    <citation type="journal article" date="2011" name="J. Bacteriol.">
        <title>Complete genome sequence of Metallosphaera cuprina, a metal sulfide-oxidizing archaeon from a hot spring.</title>
        <authorList>
            <person name="Liu L.J."/>
            <person name="You X.Y."/>
            <person name="Zheng H."/>
            <person name="Wang S."/>
            <person name="Jiang C.Y."/>
            <person name="Liu S.J."/>
        </authorList>
    </citation>
    <scope>NUCLEOTIDE SEQUENCE [LARGE SCALE GENOMIC DNA]</scope>
    <source>
        <strain evidence="1 2">Ar-4</strain>
    </source>
</reference>
<accession>F4FZ42</accession>
<evidence type="ECO:0000313" key="2">
    <source>
        <dbReference type="Proteomes" id="UP000007812"/>
    </source>
</evidence>
<protein>
    <submittedName>
        <fullName evidence="1">Uncharacterized protein</fullName>
    </submittedName>
</protein>
<sequence>MGSMKYIKRPKREKDVHVALEISAELFSSELGKQLGLPINEVELVDLGNEGFALSMDHLDELKEQDIKNYFDLGKTLPFEEFLLNVDLKREHVMMRDGKGYIIDHGHALDAWKPLYYVEQIIQSPVTRFDLWATDDALKEGVEIIKTIEIEEVTRTLRKSMESVLDAKICAVFNKQALEDHLSISKKILKHRKMIVPRFYG</sequence>
<gene>
    <name evidence="1" type="ordered locus">Mcup_1509</name>
</gene>
<dbReference type="STRING" id="1006006.Mcup_1509"/>
<dbReference type="PATRIC" id="fig|1006006.8.peg.1505"/>
<evidence type="ECO:0000313" key="1">
    <source>
        <dbReference type="EMBL" id="AEB95612.1"/>
    </source>
</evidence>
<dbReference type="Proteomes" id="UP000007812">
    <property type="component" value="Chromosome"/>
</dbReference>
<name>F4FZ42_METCR</name>
<organism evidence="1 2">
    <name type="scientific">Metallosphaera cuprina (strain Ar-4)</name>
    <dbReference type="NCBI Taxonomy" id="1006006"/>
    <lineage>
        <taxon>Archaea</taxon>
        <taxon>Thermoproteota</taxon>
        <taxon>Thermoprotei</taxon>
        <taxon>Sulfolobales</taxon>
        <taxon>Sulfolobaceae</taxon>
        <taxon>Metallosphaera</taxon>
    </lineage>
</organism>